<evidence type="ECO:0000256" key="1">
    <source>
        <dbReference type="SAM" id="MobiDB-lite"/>
    </source>
</evidence>
<protein>
    <submittedName>
        <fullName evidence="2">Uncharacterized protein</fullName>
    </submittedName>
</protein>
<comment type="caution">
    <text evidence="2">The sequence shown here is derived from an EMBL/GenBank/DDBJ whole genome shotgun (WGS) entry which is preliminary data.</text>
</comment>
<name>A0A9W6H9X7_9MICO</name>
<dbReference type="AlphaFoldDB" id="A0A9W6H9X7"/>
<feature type="region of interest" description="Disordered" evidence="1">
    <location>
        <begin position="1"/>
        <end position="32"/>
    </location>
</feature>
<evidence type="ECO:0000313" key="2">
    <source>
        <dbReference type="EMBL" id="GLJ76609.1"/>
    </source>
</evidence>
<evidence type="ECO:0000313" key="3">
    <source>
        <dbReference type="Proteomes" id="UP001142372"/>
    </source>
</evidence>
<dbReference type="Proteomes" id="UP001142372">
    <property type="component" value="Unassembled WGS sequence"/>
</dbReference>
<reference evidence="2" key="1">
    <citation type="journal article" date="2014" name="Int. J. Syst. Evol. Microbiol.">
        <title>Complete genome sequence of Corynebacterium casei LMG S-19264T (=DSM 44701T), isolated from a smear-ripened cheese.</title>
        <authorList>
            <consortium name="US DOE Joint Genome Institute (JGI-PGF)"/>
            <person name="Walter F."/>
            <person name="Albersmeier A."/>
            <person name="Kalinowski J."/>
            <person name="Ruckert C."/>
        </authorList>
    </citation>
    <scope>NUCLEOTIDE SEQUENCE</scope>
    <source>
        <strain evidence="2">VKM Ac-1401</strain>
    </source>
</reference>
<proteinExistence type="predicted"/>
<keyword evidence="3" id="KW-1185">Reference proteome</keyword>
<organism evidence="2 3">
    <name type="scientific">Leifsonia poae</name>
    <dbReference type="NCBI Taxonomy" id="110933"/>
    <lineage>
        <taxon>Bacteria</taxon>
        <taxon>Bacillati</taxon>
        <taxon>Actinomycetota</taxon>
        <taxon>Actinomycetes</taxon>
        <taxon>Micrococcales</taxon>
        <taxon>Microbacteriaceae</taxon>
        <taxon>Leifsonia</taxon>
    </lineage>
</organism>
<gene>
    <name evidence="2" type="ORF">GCM10017584_21830</name>
</gene>
<reference evidence="2" key="2">
    <citation type="submission" date="2023-01" db="EMBL/GenBank/DDBJ databases">
        <authorList>
            <person name="Sun Q."/>
            <person name="Evtushenko L."/>
        </authorList>
    </citation>
    <scope>NUCLEOTIDE SEQUENCE</scope>
    <source>
        <strain evidence="2">VKM Ac-1401</strain>
    </source>
</reference>
<accession>A0A9W6H9X7</accession>
<dbReference type="EMBL" id="BSEN01000010">
    <property type="protein sequence ID" value="GLJ76609.1"/>
    <property type="molecule type" value="Genomic_DNA"/>
</dbReference>
<sequence length="52" mass="5633">MVTRPSGSEELTGADMLSQYSADARAPGTRPHFDIDIDNGIEIVIDIDVDID</sequence>